<dbReference type="RefSeq" id="WP_088618091.1">
    <property type="nucleotide sequence ID" value="NZ_CP022129.1"/>
</dbReference>
<dbReference type="AlphaFoldDB" id="A0A1Z4BVA5"/>
<dbReference type="EMBL" id="CP022129">
    <property type="protein sequence ID" value="ASF45208.1"/>
    <property type="molecule type" value="Genomic_DNA"/>
</dbReference>
<name>A0A1Z4BVA5_9GAMM</name>
<evidence type="ECO:0000313" key="2">
    <source>
        <dbReference type="Proteomes" id="UP000197019"/>
    </source>
</evidence>
<evidence type="ECO:0000313" key="1">
    <source>
        <dbReference type="EMBL" id="ASF45208.1"/>
    </source>
</evidence>
<dbReference type="NCBIfam" id="TIGR02681">
    <property type="entry name" value="phage_pRha"/>
    <property type="match status" value="1"/>
</dbReference>
<proteinExistence type="predicted"/>
<dbReference type="KEGG" id="mpsy:CEK71_03550"/>
<dbReference type="Pfam" id="PF09669">
    <property type="entry name" value="Phage_pRha"/>
    <property type="match status" value="1"/>
</dbReference>
<reference evidence="1 2" key="1">
    <citation type="submission" date="2017-06" db="EMBL/GenBank/DDBJ databases">
        <title>Genome Sequencing of the methanotroph Methylovulum psychrotolerants str. HV10-M2 isolated from a high-altitude environment.</title>
        <authorList>
            <person name="Mateos-Rivera A."/>
        </authorList>
    </citation>
    <scope>NUCLEOTIDE SEQUENCE [LARGE SCALE GENOMIC DNA]</scope>
    <source>
        <strain evidence="1 2">HV10_M2</strain>
    </source>
</reference>
<keyword evidence="2" id="KW-1185">Reference proteome</keyword>
<organism evidence="1 2">
    <name type="scientific">Methylovulum psychrotolerans</name>
    <dbReference type="NCBI Taxonomy" id="1704499"/>
    <lineage>
        <taxon>Bacteria</taxon>
        <taxon>Pseudomonadati</taxon>
        <taxon>Pseudomonadota</taxon>
        <taxon>Gammaproteobacteria</taxon>
        <taxon>Methylococcales</taxon>
        <taxon>Methylococcaceae</taxon>
        <taxon>Methylovulum</taxon>
    </lineage>
</organism>
<dbReference type="Proteomes" id="UP000197019">
    <property type="component" value="Chromosome"/>
</dbReference>
<gene>
    <name evidence="1" type="ORF">CEK71_03550</name>
</gene>
<protein>
    <submittedName>
        <fullName evidence="1">Rha family transcriptional regulator</fullName>
    </submittedName>
</protein>
<sequence>MNTQATPKFCPHIAVIDGQLKTTSLKIAEHFNKRHDDVLKKIQNMNCSPEFNARNFAAVEYEDAKGEKRPVYEITRDGFTFLAMGFTGAKAAQWKEAYITAFNRMEAELQGTPSQELPKPGKSKITRTLTTFQNGEVICTEKMGDNMRMVSVTNVEAFCDFILDIMPLEFAPDVLKALARKVIGTRVVGGV</sequence>
<dbReference type="OrthoDB" id="79831at2"/>
<dbReference type="InterPro" id="IPR014054">
    <property type="entry name" value="Phage_regulatory_Rha"/>
</dbReference>
<accession>A0A1Z4BVA5</accession>